<evidence type="ECO:0000313" key="3">
    <source>
        <dbReference type="Proteomes" id="UP001162131"/>
    </source>
</evidence>
<dbReference type="AlphaFoldDB" id="A0AAU9IQC6"/>
<protein>
    <submittedName>
        <fullName evidence="2">Uncharacterized protein</fullName>
    </submittedName>
</protein>
<gene>
    <name evidence="2" type="ORF">BSTOLATCC_MIC14680</name>
</gene>
<feature type="chain" id="PRO_5043482402" evidence="1">
    <location>
        <begin position="20"/>
        <end position="435"/>
    </location>
</feature>
<accession>A0AAU9IQC6</accession>
<name>A0AAU9IQC6_9CILI</name>
<keyword evidence="3" id="KW-1185">Reference proteome</keyword>
<sequence length="435" mass="47302">MVLIKLSIVLAVLFSISSGKVFTPYIRWILNTNGVNSGDNTKIKDSLGGNLVLYEKNSNPISASCGSTDMSSLELLGDFSTLSLSEVAIGIWFFQSDDTSSDKYPFSFIHDMNSYGKDFSVRSDTGSYYAFFQDDNSNQNNDDDMTISDVLNQWVFITFYWTGAAGDITWDIYLKTQIFNKKGSNPVYVMPTIINLGSFTGFIYEVIVCKSASFSGSVIPYAITLADDAGTNYIAISTTACSASCTSDCHPKYGCLSSSDCQCPVACSSCASGVCQGCTETYRTQSTDCLCFENCPSCDSNTVCNHCDAGYFLKTDSDSNLRCFSCASSCHDCIDGECYQCADFVVQDSGACRLDSVGFQISFSYPNIIIEFANPLKSALTKDNFSALDKNDNIIDITNWVIDSSSTLSITVIKTENVKDSDLPITVDFSFGAGT</sequence>
<proteinExistence type="predicted"/>
<dbReference type="Proteomes" id="UP001162131">
    <property type="component" value="Unassembled WGS sequence"/>
</dbReference>
<feature type="signal peptide" evidence="1">
    <location>
        <begin position="1"/>
        <end position="19"/>
    </location>
</feature>
<keyword evidence="1" id="KW-0732">Signal</keyword>
<organism evidence="2 3">
    <name type="scientific">Blepharisma stoltei</name>
    <dbReference type="NCBI Taxonomy" id="1481888"/>
    <lineage>
        <taxon>Eukaryota</taxon>
        <taxon>Sar</taxon>
        <taxon>Alveolata</taxon>
        <taxon>Ciliophora</taxon>
        <taxon>Postciliodesmatophora</taxon>
        <taxon>Heterotrichea</taxon>
        <taxon>Heterotrichida</taxon>
        <taxon>Blepharismidae</taxon>
        <taxon>Blepharisma</taxon>
    </lineage>
</organism>
<dbReference type="EMBL" id="CAJZBQ010000014">
    <property type="protein sequence ID" value="CAG9315936.1"/>
    <property type="molecule type" value="Genomic_DNA"/>
</dbReference>
<comment type="caution">
    <text evidence="2">The sequence shown here is derived from an EMBL/GenBank/DDBJ whole genome shotgun (WGS) entry which is preliminary data.</text>
</comment>
<evidence type="ECO:0000256" key="1">
    <source>
        <dbReference type="SAM" id="SignalP"/>
    </source>
</evidence>
<reference evidence="2" key="1">
    <citation type="submission" date="2021-09" db="EMBL/GenBank/DDBJ databases">
        <authorList>
            <consortium name="AG Swart"/>
            <person name="Singh M."/>
            <person name="Singh A."/>
            <person name="Seah K."/>
            <person name="Emmerich C."/>
        </authorList>
    </citation>
    <scope>NUCLEOTIDE SEQUENCE</scope>
    <source>
        <strain evidence="2">ATCC30299</strain>
    </source>
</reference>
<evidence type="ECO:0000313" key="2">
    <source>
        <dbReference type="EMBL" id="CAG9315936.1"/>
    </source>
</evidence>